<evidence type="ECO:0000259" key="1">
    <source>
        <dbReference type="PROSITE" id="PS50878"/>
    </source>
</evidence>
<name>A0A7J6KJ61_PERCH</name>
<comment type="caution">
    <text evidence="2">The sequence shown here is derived from an EMBL/GenBank/DDBJ whole genome shotgun (WGS) entry which is preliminary data.</text>
</comment>
<dbReference type="Proteomes" id="UP000591131">
    <property type="component" value="Unassembled WGS sequence"/>
</dbReference>
<feature type="non-terminal residue" evidence="2">
    <location>
        <position position="1"/>
    </location>
</feature>
<keyword evidence="3" id="KW-1185">Reference proteome</keyword>
<evidence type="ECO:0000313" key="3">
    <source>
        <dbReference type="Proteomes" id="UP000591131"/>
    </source>
</evidence>
<feature type="domain" description="Reverse transcriptase" evidence="1">
    <location>
        <begin position="1"/>
        <end position="165"/>
    </location>
</feature>
<accession>A0A7J6KJ61</accession>
<dbReference type="EMBL" id="JAAPAO010003270">
    <property type="protein sequence ID" value="KAF4646611.1"/>
    <property type="molecule type" value="Genomic_DNA"/>
</dbReference>
<organism evidence="2 3">
    <name type="scientific">Perkinsus chesapeaki</name>
    <name type="common">Clam parasite</name>
    <name type="synonym">Perkinsus andrewsi</name>
    <dbReference type="NCBI Taxonomy" id="330153"/>
    <lineage>
        <taxon>Eukaryota</taxon>
        <taxon>Sar</taxon>
        <taxon>Alveolata</taxon>
        <taxon>Perkinsozoa</taxon>
        <taxon>Perkinsea</taxon>
        <taxon>Perkinsida</taxon>
        <taxon>Perkinsidae</taxon>
        <taxon>Perkinsus</taxon>
    </lineage>
</organism>
<reference evidence="2 3" key="1">
    <citation type="submission" date="2020-04" db="EMBL/GenBank/DDBJ databases">
        <title>Perkinsus chesapeaki whole genome sequence.</title>
        <authorList>
            <person name="Bogema D.R."/>
        </authorList>
    </citation>
    <scope>NUCLEOTIDE SEQUENCE [LARGE SCALE GENOMIC DNA]</scope>
    <source>
        <strain evidence="2">ATCC PRA-425</strain>
    </source>
</reference>
<dbReference type="OrthoDB" id="7382669at2759"/>
<proteinExistence type="predicted"/>
<dbReference type="Pfam" id="PF00078">
    <property type="entry name" value="RVT_1"/>
    <property type="match status" value="1"/>
</dbReference>
<sequence length="170" mass="18659">SIIEATSSRVGKEWEPLVASSLSDRKVRYVGEEGTGTRYRKKGVSQGSGLSPILYAFHSVGIAEEISKGPTSNDRGDKWEIIIIIYADDVCIAIASETADGLKEGIRTARASALKWAEKEHMELAPQKEELLVCGGRAEGLLLEQSLPELSGKVKHEVKWLGVWLHFPDK</sequence>
<feature type="non-terminal residue" evidence="2">
    <location>
        <position position="170"/>
    </location>
</feature>
<gene>
    <name evidence="2" type="ORF">FOL47_005909</name>
</gene>
<protein>
    <recommendedName>
        <fullName evidence="1">Reverse transcriptase domain-containing protein</fullName>
    </recommendedName>
</protein>
<dbReference type="AlphaFoldDB" id="A0A7J6KJ61"/>
<dbReference type="PROSITE" id="PS50878">
    <property type="entry name" value="RT_POL"/>
    <property type="match status" value="1"/>
</dbReference>
<dbReference type="InterPro" id="IPR000477">
    <property type="entry name" value="RT_dom"/>
</dbReference>
<evidence type="ECO:0000313" key="2">
    <source>
        <dbReference type="EMBL" id="KAF4646611.1"/>
    </source>
</evidence>